<name>A0AAW5A0R2_9PSED</name>
<dbReference type="GeneID" id="55539447"/>
<accession>A0AAW5A0R2</accession>
<dbReference type="AlphaFoldDB" id="A0AAW5A0R2"/>
<comment type="caution">
    <text evidence="2">The sequence shown here is derived from an EMBL/GenBank/DDBJ whole genome shotgun (WGS) entry which is preliminary data.</text>
</comment>
<dbReference type="RefSeq" id="WP_092233494.1">
    <property type="nucleotide sequence ID" value="NZ_CAXAQB010000006.1"/>
</dbReference>
<dbReference type="Pfam" id="PF07201">
    <property type="entry name" value="HrpJ"/>
    <property type="match status" value="1"/>
</dbReference>
<dbReference type="InterPro" id="IPR010812">
    <property type="entry name" value="HrpJ-like"/>
</dbReference>
<protein>
    <submittedName>
        <fullName evidence="2">SepL/TyeA/HrpJ family type III secretion system gatekeeper</fullName>
    </submittedName>
</protein>
<dbReference type="GO" id="GO:0019867">
    <property type="term" value="C:outer membrane"/>
    <property type="evidence" value="ECO:0007669"/>
    <property type="project" value="InterPro"/>
</dbReference>
<gene>
    <name evidence="2" type="ORF">GIW75_03820</name>
</gene>
<proteinExistence type="predicted"/>
<dbReference type="SUPFAM" id="SSF140591">
    <property type="entry name" value="Type III secretion system domain"/>
    <property type="match status" value="1"/>
</dbReference>
<dbReference type="GO" id="GO:0046903">
    <property type="term" value="P:secretion"/>
    <property type="evidence" value="ECO:0007669"/>
    <property type="project" value="InterPro"/>
</dbReference>
<organism evidence="2 3">
    <name type="scientific">Pseudomonas proteolytica</name>
    <dbReference type="NCBI Taxonomy" id="219574"/>
    <lineage>
        <taxon>Bacteria</taxon>
        <taxon>Pseudomonadati</taxon>
        <taxon>Pseudomonadota</taxon>
        <taxon>Gammaproteobacteria</taxon>
        <taxon>Pseudomonadales</taxon>
        <taxon>Pseudomonadaceae</taxon>
        <taxon>Pseudomonas</taxon>
    </lineage>
</organism>
<reference evidence="2 3" key="1">
    <citation type="submission" date="2019-11" db="EMBL/GenBank/DDBJ databases">
        <title>Epiphytic Pseudomonas syringae from cherry orchards.</title>
        <authorList>
            <person name="Hulin M.T."/>
        </authorList>
    </citation>
    <scope>NUCLEOTIDE SEQUENCE [LARGE SCALE GENOMIC DNA]</scope>
    <source>
        <strain evidence="2 3">PA-6-9F</strain>
    </source>
</reference>
<dbReference type="Gene3D" id="1.10.150.630">
    <property type="match status" value="1"/>
</dbReference>
<evidence type="ECO:0000259" key="1">
    <source>
        <dbReference type="Pfam" id="PF07201"/>
    </source>
</evidence>
<dbReference type="EMBL" id="WKEW01000007">
    <property type="protein sequence ID" value="MCF5056105.1"/>
    <property type="molecule type" value="Genomic_DNA"/>
</dbReference>
<evidence type="ECO:0000313" key="3">
    <source>
        <dbReference type="Proteomes" id="UP000814172"/>
    </source>
</evidence>
<dbReference type="Proteomes" id="UP000814172">
    <property type="component" value="Unassembled WGS sequence"/>
</dbReference>
<feature type="domain" description="Hypersensitivity response secretion-like HrpJ" evidence="1">
    <location>
        <begin position="43"/>
        <end position="200"/>
    </location>
</feature>
<evidence type="ECO:0000313" key="2">
    <source>
        <dbReference type="EMBL" id="MCF5056105.1"/>
    </source>
</evidence>
<sequence length="363" mass="39050">MKVDPNLDVQNSAHLNQPAPARIESGLSSPISAPVADDLSVLFSQEVELNARALGQRQLGLRIPAVEQLTQLYEQLGHPAQAKMATIARNVRVQLLLGGGVGKMMDITGNDPARAYVVLKHVALQADAEGRTAEASLARTSLAGLEADYKPQIQAGLNTALALQAGTDDPQLRQAVRSMYYTSVVTSQSLATLMQSLLGLFGEGDFASGLKLIRRALADDVAAQTSSVDRGQLRTLLLGLNDCSRLSGVLARCKALIGQSLLLYPELQLDPVGLLQRLLGYAAGGLSSQEIKHLARDLGGSQLAHQLSGLSAFFPELKALPLAWWCDARRREEALNSYKHVLLEYAAQERGSRHTHTWPGLKA</sequence>
<keyword evidence="3" id="KW-1185">Reference proteome</keyword>